<organism evidence="1 2">
    <name type="scientific">Rattus norvegicus</name>
    <name type="common">Rat</name>
    <dbReference type="NCBI Taxonomy" id="10116"/>
    <lineage>
        <taxon>Eukaryota</taxon>
        <taxon>Metazoa</taxon>
        <taxon>Chordata</taxon>
        <taxon>Craniata</taxon>
        <taxon>Vertebrata</taxon>
        <taxon>Euteleostomi</taxon>
        <taxon>Mammalia</taxon>
        <taxon>Eutheria</taxon>
        <taxon>Euarchontoglires</taxon>
        <taxon>Glires</taxon>
        <taxon>Rodentia</taxon>
        <taxon>Myomorpha</taxon>
        <taxon>Muroidea</taxon>
        <taxon>Muridae</taxon>
        <taxon>Murinae</taxon>
        <taxon>Rattus</taxon>
    </lineage>
</organism>
<gene>
    <name evidence="1" type="ORF">rCG_24592</name>
</gene>
<evidence type="ECO:0000313" key="2">
    <source>
        <dbReference type="Proteomes" id="UP000234681"/>
    </source>
</evidence>
<accession>A6JC31</accession>
<sequence>MEENQRESQGTGYQETQAVLAESIYFRV</sequence>
<name>A6JC31_RAT</name>
<dbReference type="Proteomes" id="UP000234681">
    <property type="component" value="Chromosome 1"/>
</dbReference>
<evidence type="ECO:0000313" key="1">
    <source>
        <dbReference type="EMBL" id="EDM08558.1"/>
    </source>
</evidence>
<dbReference type="AlphaFoldDB" id="A6JC31"/>
<protein>
    <submittedName>
        <fullName evidence="1">RCG24592</fullName>
    </submittedName>
</protein>
<dbReference type="EMBL" id="CH473980">
    <property type="protein sequence ID" value="EDM08558.1"/>
    <property type="molecule type" value="Genomic_DNA"/>
</dbReference>
<reference evidence="2" key="1">
    <citation type="submission" date="2005-09" db="EMBL/GenBank/DDBJ databases">
        <authorList>
            <person name="Mural R.J."/>
            <person name="Li P.W."/>
            <person name="Adams M.D."/>
            <person name="Amanatides P.G."/>
            <person name="Baden-Tillson H."/>
            <person name="Barnstead M."/>
            <person name="Chin S.H."/>
            <person name="Dew I."/>
            <person name="Evans C.A."/>
            <person name="Ferriera S."/>
            <person name="Flanigan M."/>
            <person name="Fosler C."/>
            <person name="Glodek A."/>
            <person name="Gu Z."/>
            <person name="Holt R.A."/>
            <person name="Jennings D."/>
            <person name="Kraft C.L."/>
            <person name="Lu F."/>
            <person name="Nguyen T."/>
            <person name="Nusskern D.R."/>
            <person name="Pfannkoch C.M."/>
            <person name="Sitter C."/>
            <person name="Sutton G.G."/>
            <person name="Venter J.C."/>
            <person name="Wang Z."/>
            <person name="Woodage T."/>
            <person name="Zheng X.H."/>
            <person name="Zhong F."/>
        </authorList>
    </citation>
    <scope>NUCLEOTIDE SEQUENCE [LARGE SCALE GENOMIC DNA]</scope>
    <source>
        <strain>BN</strain>
        <strain evidence="2">Sprague-Dawley</strain>
    </source>
</reference>
<proteinExistence type="predicted"/>